<comment type="caution">
    <text evidence="2">The sequence shown here is derived from an EMBL/GenBank/DDBJ whole genome shotgun (WGS) entry which is preliminary data.</text>
</comment>
<name>A0A9P6X0A5_RHIOR</name>
<dbReference type="EMBL" id="JAANQT010002583">
    <property type="protein sequence ID" value="KAG1302178.1"/>
    <property type="molecule type" value="Genomic_DNA"/>
</dbReference>
<evidence type="ECO:0000256" key="1">
    <source>
        <dbReference type="SAM" id="MobiDB-lite"/>
    </source>
</evidence>
<protein>
    <submittedName>
        <fullName evidence="2">Uncharacterized protein</fullName>
    </submittedName>
</protein>
<dbReference type="AlphaFoldDB" id="A0A9P6X0A5"/>
<keyword evidence="3" id="KW-1185">Reference proteome</keyword>
<sequence>MSLNIYISFDNKQSSHFQLIPEKFNWDNLVTILELSTTQVSNRDSLVLHYLHPLTNKQETISNQTQLDTLMTDLKEILYDGLFFYAGDNPKPTQSLVVCNPFEKLSQLVKQHQPLGYRASRWVGILASQMASSSQENFETELSMLDHLISRGGRKMCKRARHINHGLEAINETEKTEDSTSSSSSESEGDESLKERGHHRIGRHGRGKHFGPFGKYDKHRKHGRRHSEYMNYGGKHFESFGGRDGPFGGHGGPFGGHGGPFGGHGGPFGGHGGQYPFLSKKESKLMKKLYHARY</sequence>
<evidence type="ECO:0000313" key="2">
    <source>
        <dbReference type="EMBL" id="KAG1302178.1"/>
    </source>
</evidence>
<feature type="region of interest" description="Disordered" evidence="1">
    <location>
        <begin position="167"/>
        <end position="225"/>
    </location>
</feature>
<proteinExistence type="predicted"/>
<organism evidence="2 3">
    <name type="scientific">Rhizopus oryzae</name>
    <name type="common">Mucormycosis agent</name>
    <name type="synonym">Rhizopus arrhizus var. delemar</name>
    <dbReference type="NCBI Taxonomy" id="64495"/>
    <lineage>
        <taxon>Eukaryota</taxon>
        <taxon>Fungi</taxon>
        <taxon>Fungi incertae sedis</taxon>
        <taxon>Mucoromycota</taxon>
        <taxon>Mucoromycotina</taxon>
        <taxon>Mucoromycetes</taxon>
        <taxon>Mucorales</taxon>
        <taxon>Mucorineae</taxon>
        <taxon>Rhizopodaceae</taxon>
        <taxon>Rhizopus</taxon>
    </lineage>
</organism>
<reference evidence="2" key="1">
    <citation type="journal article" date="2020" name="Microb. Genom.">
        <title>Genetic diversity of clinical and environmental Mucorales isolates obtained from an investigation of mucormycosis cases among solid organ transplant recipients.</title>
        <authorList>
            <person name="Nguyen M.H."/>
            <person name="Kaul D."/>
            <person name="Muto C."/>
            <person name="Cheng S.J."/>
            <person name="Richter R.A."/>
            <person name="Bruno V.M."/>
            <person name="Liu G."/>
            <person name="Beyhan S."/>
            <person name="Sundermann A.J."/>
            <person name="Mounaud S."/>
            <person name="Pasculle A.W."/>
            <person name="Nierman W.C."/>
            <person name="Driscoll E."/>
            <person name="Cumbie R."/>
            <person name="Clancy C.J."/>
            <person name="Dupont C.L."/>
        </authorList>
    </citation>
    <scope>NUCLEOTIDE SEQUENCE</scope>
    <source>
        <strain evidence="2">GL11</strain>
    </source>
</reference>
<gene>
    <name evidence="2" type="ORF">G6F64_011151</name>
</gene>
<feature type="compositionally biased region" description="Basic residues" evidence="1">
    <location>
        <begin position="196"/>
        <end position="209"/>
    </location>
</feature>
<accession>A0A9P6X0A5</accession>
<dbReference type="Proteomes" id="UP000716291">
    <property type="component" value="Unassembled WGS sequence"/>
</dbReference>
<evidence type="ECO:0000313" key="3">
    <source>
        <dbReference type="Proteomes" id="UP000716291"/>
    </source>
</evidence>